<dbReference type="RefSeq" id="WP_095132368.1">
    <property type="nucleotide sequence ID" value="NZ_NIBG01000004.1"/>
</dbReference>
<dbReference type="AlphaFoldDB" id="A0A267ML20"/>
<evidence type="ECO:0000259" key="6">
    <source>
        <dbReference type="Pfam" id="PF00669"/>
    </source>
</evidence>
<protein>
    <recommendedName>
        <fullName evidence="2 4">Flagellin</fullName>
    </recommendedName>
</protein>
<keyword evidence="8" id="KW-0282">Flagellum</keyword>
<dbReference type="GO" id="GO:0005576">
    <property type="term" value="C:extracellular region"/>
    <property type="evidence" value="ECO:0007669"/>
    <property type="project" value="UniProtKB-SubCell"/>
</dbReference>
<name>A0A267ML20_9FIRM</name>
<evidence type="ECO:0000313" key="8">
    <source>
        <dbReference type="EMBL" id="PAB60117.1"/>
    </source>
</evidence>
<evidence type="ECO:0000256" key="3">
    <source>
        <dbReference type="ARBA" id="ARBA00023143"/>
    </source>
</evidence>
<dbReference type="Gene3D" id="1.20.1330.10">
    <property type="entry name" value="f41 fragment of flagellin, N-terminal domain"/>
    <property type="match status" value="2"/>
</dbReference>
<dbReference type="InterPro" id="IPR046358">
    <property type="entry name" value="Flagellin_C"/>
</dbReference>
<sequence>MRINTNMMALNTYNQYTTNNNMASKSIEKLSSGSRINSAADDAAGLAISEKMSAQIRGLDQASRNAQDGISLVQTAEGALSETEAILQRMRELSVQASNDTNTADDREAMQEEIDQLSEEINRISDTTEFNTKKLLNGSVGATATVGGTNTANIDSAQVENTNLDTGVYTLEVSGTANQEVADLLDAGTGLTAGDITIGTAADASYGSYQLKVEDDDDNAGMKTLTLIDASTGEEVASQNNVDTAAGTTTLNGLDIDNTAVAGNGTVSFDVEGDHTFTLKDSSGNTVATETVTDYNKSEVEIAGIEVDFNADLTDSGVGATDITITNNALTMQIGANAGQTIDMNINDMSSDALGVSDLDITTAEGAEKAITSLDDAIKSVSNERAKLGAYQNRLEHTINNLNTSSENLTAAESRIKDVDMAKEMMEFTKYNVLQQSAQSMLSQANQQPQQVLQLLG</sequence>
<keyword evidence="5" id="KW-0175">Coiled coil</keyword>
<dbReference type="PANTHER" id="PTHR42792">
    <property type="entry name" value="FLAGELLIN"/>
    <property type="match status" value="1"/>
</dbReference>
<dbReference type="InterPro" id="IPR042187">
    <property type="entry name" value="Flagellin_C_sub2"/>
</dbReference>
<keyword evidence="8" id="KW-0969">Cilium</keyword>
<evidence type="ECO:0000259" key="7">
    <source>
        <dbReference type="Pfam" id="PF00700"/>
    </source>
</evidence>
<feature type="coiled-coil region" evidence="5">
    <location>
        <begin position="73"/>
        <end position="127"/>
    </location>
</feature>
<dbReference type="SUPFAM" id="SSF64518">
    <property type="entry name" value="Phase 1 flagellin"/>
    <property type="match status" value="1"/>
</dbReference>
<dbReference type="Gene3D" id="6.10.10.10">
    <property type="entry name" value="Flagellar export chaperone, C-terminal domain"/>
    <property type="match status" value="1"/>
</dbReference>
<evidence type="ECO:0000256" key="5">
    <source>
        <dbReference type="SAM" id="Coils"/>
    </source>
</evidence>
<keyword evidence="8" id="KW-0966">Cell projection</keyword>
<gene>
    <name evidence="8" type="ORF">CCE28_07030</name>
</gene>
<dbReference type="OrthoDB" id="9796789at2"/>
<comment type="caution">
    <text evidence="8">The sequence shown here is derived from an EMBL/GenBank/DDBJ whole genome shotgun (WGS) entry which is preliminary data.</text>
</comment>
<evidence type="ECO:0000313" key="9">
    <source>
        <dbReference type="Proteomes" id="UP000216024"/>
    </source>
</evidence>
<dbReference type="GO" id="GO:0005198">
    <property type="term" value="F:structural molecule activity"/>
    <property type="evidence" value="ECO:0007669"/>
    <property type="project" value="UniProtKB-UniRule"/>
</dbReference>
<dbReference type="Pfam" id="PF00700">
    <property type="entry name" value="Flagellin_C"/>
    <property type="match status" value="1"/>
</dbReference>
<dbReference type="PRINTS" id="PR00207">
    <property type="entry name" value="FLAGELLIN"/>
</dbReference>
<comment type="similarity">
    <text evidence="1 4">Belongs to the bacterial flagellin family.</text>
</comment>
<keyword evidence="4" id="KW-0964">Secreted</keyword>
<dbReference type="Proteomes" id="UP000216024">
    <property type="component" value="Unassembled WGS sequence"/>
</dbReference>
<evidence type="ECO:0000256" key="4">
    <source>
        <dbReference type="RuleBase" id="RU362073"/>
    </source>
</evidence>
<feature type="domain" description="Flagellin C-terminal" evidence="7">
    <location>
        <begin position="372"/>
        <end position="456"/>
    </location>
</feature>
<proteinExistence type="inferred from homology"/>
<dbReference type="EMBL" id="NIBG01000004">
    <property type="protein sequence ID" value="PAB60117.1"/>
    <property type="molecule type" value="Genomic_DNA"/>
</dbReference>
<dbReference type="GO" id="GO:0009288">
    <property type="term" value="C:bacterial-type flagellum"/>
    <property type="evidence" value="ECO:0007669"/>
    <property type="project" value="UniProtKB-SubCell"/>
</dbReference>
<comment type="function">
    <text evidence="4">Flagellin is the subunit protein which polymerizes to form the filaments of bacterial flagella.</text>
</comment>
<comment type="subcellular location">
    <subcellularLocation>
        <location evidence="4">Secreted</location>
    </subcellularLocation>
    <subcellularLocation>
        <location evidence="4">Bacterial flagellum</location>
    </subcellularLocation>
</comment>
<reference evidence="8 9" key="1">
    <citation type="submission" date="2017-06" db="EMBL/GenBank/DDBJ databases">
        <title>Draft genome sequence of anaerobic fermentative bacterium Anaeromicrobium sediminis DY2726D isolated from West Pacific Ocean sediments.</title>
        <authorList>
            <person name="Zeng X."/>
        </authorList>
    </citation>
    <scope>NUCLEOTIDE SEQUENCE [LARGE SCALE GENOMIC DNA]</scope>
    <source>
        <strain evidence="8 9">DY2726D</strain>
    </source>
</reference>
<dbReference type="InterPro" id="IPR001492">
    <property type="entry name" value="Flagellin"/>
</dbReference>
<dbReference type="Pfam" id="PF00669">
    <property type="entry name" value="Flagellin_N"/>
    <property type="match status" value="1"/>
</dbReference>
<accession>A0A267ML20</accession>
<dbReference type="PANTHER" id="PTHR42792:SF2">
    <property type="entry name" value="FLAGELLIN"/>
    <property type="match status" value="1"/>
</dbReference>
<organism evidence="8 9">
    <name type="scientific">Anaeromicrobium sediminis</name>
    <dbReference type="NCBI Taxonomy" id="1478221"/>
    <lineage>
        <taxon>Bacteria</taxon>
        <taxon>Bacillati</taxon>
        <taxon>Bacillota</taxon>
        <taxon>Clostridia</taxon>
        <taxon>Peptostreptococcales</taxon>
        <taxon>Thermotaleaceae</taxon>
        <taxon>Anaeromicrobium</taxon>
    </lineage>
</organism>
<dbReference type="InterPro" id="IPR001029">
    <property type="entry name" value="Flagellin_N"/>
</dbReference>
<keyword evidence="9" id="KW-1185">Reference proteome</keyword>
<keyword evidence="3 4" id="KW-0975">Bacterial flagellum</keyword>
<evidence type="ECO:0000256" key="1">
    <source>
        <dbReference type="ARBA" id="ARBA00005709"/>
    </source>
</evidence>
<dbReference type="Gene3D" id="3.30.70.2120">
    <property type="match status" value="1"/>
</dbReference>
<feature type="domain" description="Flagellin N-terminal" evidence="6">
    <location>
        <begin position="3"/>
        <end position="139"/>
    </location>
</feature>
<evidence type="ECO:0000256" key="2">
    <source>
        <dbReference type="ARBA" id="ARBA00020110"/>
    </source>
</evidence>